<dbReference type="Gene3D" id="1.10.3730.20">
    <property type="match status" value="1"/>
</dbReference>
<keyword evidence="4 8" id="KW-0812">Transmembrane</keyword>
<evidence type="ECO:0000256" key="3">
    <source>
        <dbReference type="ARBA" id="ARBA00022475"/>
    </source>
</evidence>
<keyword evidence="2" id="KW-0813">Transport</keyword>
<evidence type="ECO:0000313" key="11">
    <source>
        <dbReference type="Proteomes" id="UP000243518"/>
    </source>
</evidence>
<evidence type="ECO:0000256" key="7">
    <source>
        <dbReference type="ARBA" id="ARBA00038032"/>
    </source>
</evidence>
<dbReference type="GO" id="GO:0005886">
    <property type="term" value="C:plasma membrane"/>
    <property type="evidence" value="ECO:0007669"/>
    <property type="project" value="UniProtKB-SubCell"/>
</dbReference>
<evidence type="ECO:0000256" key="8">
    <source>
        <dbReference type="RuleBase" id="RU003942"/>
    </source>
</evidence>
<name>A0AAQ1G830_9GAMM</name>
<accession>A0AAQ1G830</accession>
<dbReference type="Proteomes" id="UP000243518">
    <property type="component" value="Unassembled WGS sequence"/>
</dbReference>
<dbReference type="GO" id="GO:0031460">
    <property type="term" value="P:glycine betaine transport"/>
    <property type="evidence" value="ECO:0007669"/>
    <property type="project" value="TreeGrafter"/>
</dbReference>
<dbReference type="GO" id="GO:0015220">
    <property type="term" value="F:choline transmembrane transporter activity"/>
    <property type="evidence" value="ECO:0007669"/>
    <property type="project" value="TreeGrafter"/>
</dbReference>
<dbReference type="GO" id="GO:0015297">
    <property type="term" value="F:antiporter activity"/>
    <property type="evidence" value="ECO:0007669"/>
    <property type="project" value="TreeGrafter"/>
</dbReference>
<evidence type="ECO:0000256" key="9">
    <source>
        <dbReference type="SAM" id="Phobius"/>
    </source>
</evidence>
<comment type="subcellular location">
    <subcellularLocation>
        <location evidence="1 8">Cell membrane</location>
        <topology evidence="1 8">Multi-pass membrane protein</topology>
    </subcellularLocation>
</comment>
<dbReference type="Pfam" id="PF00893">
    <property type="entry name" value="Multi_Drug_Res"/>
    <property type="match status" value="1"/>
</dbReference>
<dbReference type="AlphaFoldDB" id="A0AAQ1G830"/>
<evidence type="ECO:0000256" key="2">
    <source>
        <dbReference type="ARBA" id="ARBA00022448"/>
    </source>
</evidence>
<evidence type="ECO:0000313" key="10">
    <source>
        <dbReference type="EMBL" id="SEG46561.1"/>
    </source>
</evidence>
<feature type="transmembrane region" description="Helical" evidence="9">
    <location>
        <begin position="58"/>
        <end position="79"/>
    </location>
</feature>
<comment type="caution">
    <text evidence="10">The sequence shown here is derived from an EMBL/GenBank/DDBJ whole genome shotgun (WGS) entry which is preliminary data.</text>
</comment>
<reference evidence="10 11" key="1">
    <citation type="submission" date="2016-10" db="EMBL/GenBank/DDBJ databases">
        <authorList>
            <person name="Varghese N."/>
            <person name="Submissions S."/>
        </authorList>
    </citation>
    <scope>NUCLEOTIDE SEQUENCE [LARGE SCALE GENOMIC DNA]</scope>
    <source>
        <strain evidence="10 11">CECT 8317</strain>
    </source>
</reference>
<feature type="transmembrane region" description="Helical" evidence="9">
    <location>
        <begin position="33"/>
        <end position="51"/>
    </location>
</feature>
<feature type="transmembrane region" description="Helical" evidence="9">
    <location>
        <begin position="85"/>
        <end position="104"/>
    </location>
</feature>
<dbReference type="GO" id="GO:0015199">
    <property type="term" value="F:amino-acid betaine transmembrane transporter activity"/>
    <property type="evidence" value="ECO:0007669"/>
    <property type="project" value="TreeGrafter"/>
</dbReference>
<proteinExistence type="inferred from homology"/>
<dbReference type="GO" id="GO:1990961">
    <property type="term" value="P:xenobiotic detoxification by transmembrane export across the plasma membrane"/>
    <property type="evidence" value="ECO:0007669"/>
    <property type="project" value="UniProtKB-ARBA"/>
</dbReference>
<keyword evidence="6 9" id="KW-0472">Membrane</keyword>
<keyword evidence="3" id="KW-1003">Cell membrane</keyword>
<keyword evidence="5 9" id="KW-1133">Transmembrane helix</keyword>
<dbReference type="SUPFAM" id="SSF103481">
    <property type="entry name" value="Multidrug resistance efflux transporter EmrE"/>
    <property type="match status" value="1"/>
</dbReference>
<sequence>MNHWAYLITAIVSEVIATSALKASTGVTKPLPSVIVVIGYLVSFYFLSLTLKTIPVGIAYAIWSGVGVVLISVVAWLLYGQRLDLPALIGMGLIISGVMVINLFSNTAGH</sequence>
<evidence type="ECO:0000256" key="6">
    <source>
        <dbReference type="ARBA" id="ARBA00023136"/>
    </source>
</evidence>
<dbReference type="PANTHER" id="PTHR30561:SF1">
    <property type="entry name" value="MULTIDRUG TRANSPORTER EMRE"/>
    <property type="match status" value="1"/>
</dbReference>
<dbReference type="RefSeq" id="WP_088276108.1">
    <property type="nucleotide sequence ID" value="NZ_FNVE01000007.1"/>
</dbReference>
<organism evidence="10 11">
    <name type="scientific">Halopseudomonas aestusnigri</name>
    <dbReference type="NCBI Taxonomy" id="857252"/>
    <lineage>
        <taxon>Bacteria</taxon>
        <taxon>Pseudomonadati</taxon>
        <taxon>Pseudomonadota</taxon>
        <taxon>Gammaproteobacteria</taxon>
        <taxon>Pseudomonadales</taxon>
        <taxon>Pseudomonadaceae</taxon>
        <taxon>Halopseudomonas</taxon>
    </lineage>
</organism>
<dbReference type="InterPro" id="IPR037185">
    <property type="entry name" value="EmrE-like"/>
</dbReference>
<dbReference type="FunFam" id="1.10.3730.20:FF:000001">
    <property type="entry name" value="Quaternary ammonium compound resistance transporter SugE"/>
    <property type="match status" value="1"/>
</dbReference>
<evidence type="ECO:0000256" key="1">
    <source>
        <dbReference type="ARBA" id="ARBA00004651"/>
    </source>
</evidence>
<dbReference type="InterPro" id="IPR000390">
    <property type="entry name" value="Small_drug/metabolite_transptr"/>
</dbReference>
<protein>
    <submittedName>
        <fullName evidence="10">Small multidrug resistance pump</fullName>
    </submittedName>
</protein>
<keyword evidence="11" id="KW-1185">Reference proteome</keyword>
<dbReference type="PANTHER" id="PTHR30561">
    <property type="entry name" value="SMR FAMILY PROTON-DEPENDENT DRUG EFFLUX TRANSPORTER SUGE"/>
    <property type="match status" value="1"/>
</dbReference>
<comment type="similarity">
    <text evidence="7 8">Belongs to the drug/metabolite transporter (DMT) superfamily. Small multidrug resistance (SMR) (TC 2.A.7.1) family.</text>
</comment>
<dbReference type="EMBL" id="FNVE01000007">
    <property type="protein sequence ID" value="SEG46561.1"/>
    <property type="molecule type" value="Genomic_DNA"/>
</dbReference>
<gene>
    <name evidence="10" type="ORF">SAMN05216586_107117</name>
</gene>
<dbReference type="InterPro" id="IPR045324">
    <property type="entry name" value="Small_multidrug_res"/>
</dbReference>
<evidence type="ECO:0000256" key="4">
    <source>
        <dbReference type="ARBA" id="ARBA00022692"/>
    </source>
</evidence>
<evidence type="ECO:0000256" key="5">
    <source>
        <dbReference type="ARBA" id="ARBA00022989"/>
    </source>
</evidence>